<evidence type="ECO:0000256" key="6">
    <source>
        <dbReference type="ARBA" id="ARBA00022777"/>
    </source>
</evidence>
<dbReference type="SUPFAM" id="SSF111331">
    <property type="entry name" value="NAD kinase/diacylglycerol kinase-like"/>
    <property type="match status" value="1"/>
</dbReference>
<dbReference type="NCBIfam" id="TIGR00147">
    <property type="entry name" value="YegS/Rv2252/BmrU family lipid kinase"/>
    <property type="match status" value="1"/>
</dbReference>
<dbReference type="InterPro" id="IPR045540">
    <property type="entry name" value="YegS/DAGK_C"/>
</dbReference>
<evidence type="ECO:0000256" key="10">
    <source>
        <dbReference type="ARBA" id="ARBA00023209"/>
    </source>
</evidence>
<gene>
    <name evidence="13" type="ORF">C5O25_09260</name>
</gene>
<keyword evidence="14" id="KW-1185">Reference proteome</keyword>
<dbReference type="InterPro" id="IPR005218">
    <property type="entry name" value="Diacylglycerol/lipid_kinase"/>
</dbReference>
<evidence type="ECO:0000256" key="7">
    <source>
        <dbReference type="ARBA" id="ARBA00022840"/>
    </source>
</evidence>
<evidence type="ECO:0000256" key="5">
    <source>
        <dbReference type="ARBA" id="ARBA00022741"/>
    </source>
</evidence>
<keyword evidence="10" id="KW-0594">Phospholipid biosynthesis</keyword>
<keyword evidence="8" id="KW-0460">Magnesium</keyword>
<dbReference type="GO" id="GO:0016301">
    <property type="term" value="F:kinase activity"/>
    <property type="evidence" value="ECO:0007669"/>
    <property type="project" value="UniProtKB-KW"/>
</dbReference>
<dbReference type="Pfam" id="PF19279">
    <property type="entry name" value="YegS_C"/>
    <property type="match status" value="1"/>
</dbReference>
<evidence type="ECO:0000313" key="14">
    <source>
        <dbReference type="Proteomes" id="UP000244925"/>
    </source>
</evidence>
<dbReference type="GO" id="GO:0046872">
    <property type="term" value="F:metal ion binding"/>
    <property type="evidence" value="ECO:0007669"/>
    <property type="project" value="UniProtKB-KW"/>
</dbReference>
<feature type="domain" description="DAGKc" evidence="12">
    <location>
        <begin position="8"/>
        <end position="138"/>
    </location>
</feature>
<proteinExistence type="predicted"/>
<dbReference type="SMART" id="SM00046">
    <property type="entry name" value="DAGKc"/>
    <property type="match status" value="1"/>
</dbReference>
<evidence type="ECO:0000256" key="1">
    <source>
        <dbReference type="ARBA" id="ARBA00001946"/>
    </source>
</evidence>
<dbReference type="GO" id="GO:0008654">
    <property type="term" value="P:phospholipid biosynthetic process"/>
    <property type="evidence" value="ECO:0007669"/>
    <property type="project" value="UniProtKB-KW"/>
</dbReference>
<dbReference type="InterPro" id="IPR017438">
    <property type="entry name" value="ATP-NAD_kinase_N"/>
</dbReference>
<dbReference type="Gene3D" id="3.40.50.10330">
    <property type="entry name" value="Probable inorganic polyphosphate/atp-NAD kinase, domain 1"/>
    <property type="match status" value="1"/>
</dbReference>
<name>A0A2V1IV72_9BACT</name>
<dbReference type="Gene3D" id="2.60.200.40">
    <property type="match status" value="1"/>
</dbReference>
<dbReference type="PANTHER" id="PTHR12358">
    <property type="entry name" value="SPHINGOSINE KINASE"/>
    <property type="match status" value="1"/>
</dbReference>
<evidence type="ECO:0000256" key="9">
    <source>
        <dbReference type="ARBA" id="ARBA00023098"/>
    </source>
</evidence>
<accession>A0A2V1IV72</accession>
<reference evidence="14" key="1">
    <citation type="submission" date="2018-02" db="EMBL/GenBank/DDBJ databases">
        <authorList>
            <person name="Clavel T."/>
            <person name="Strowig T."/>
        </authorList>
    </citation>
    <scope>NUCLEOTIDE SEQUENCE [LARGE SCALE GENOMIC DNA]</scope>
    <source>
        <strain evidence="14">DSM 100764</strain>
    </source>
</reference>
<evidence type="ECO:0000256" key="3">
    <source>
        <dbReference type="ARBA" id="ARBA00022679"/>
    </source>
</evidence>
<keyword evidence="9" id="KW-0443">Lipid metabolism</keyword>
<organism evidence="13 14">
    <name type="scientific">Paramuribaculum intestinale</name>
    <dbReference type="NCBI Taxonomy" id="2094151"/>
    <lineage>
        <taxon>Bacteria</taxon>
        <taxon>Pseudomonadati</taxon>
        <taxon>Bacteroidota</taxon>
        <taxon>Bacteroidia</taxon>
        <taxon>Bacteroidales</taxon>
        <taxon>Muribaculaceae</taxon>
        <taxon>Paramuribaculum</taxon>
    </lineage>
</organism>
<evidence type="ECO:0000313" key="13">
    <source>
        <dbReference type="EMBL" id="PWB06816.1"/>
    </source>
</evidence>
<dbReference type="Pfam" id="PF00781">
    <property type="entry name" value="DAGK_cat"/>
    <property type="match status" value="1"/>
</dbReference>
<keyword evidence="3" id="KW-0808">Transferase</keyword>
<keyword evidence="2" id="KW-0444">Lipid biosynthesis</keyword>
<keyword evidence="7" id="KW-0067">ATP-binding</keyword>
<comment type="caution">
    <text evidence="13">The sequence shown here is derived from an EMBL/GenBank/DDBJ whole genome shotgun (WGS) entry which is preliminary data.</text>
</comment>
<dbReference type="GO" id="GO:0005524">
    <property type="term" value="F:ATP binding"/>
    <property type="evidence" value="ECO:0007669"/>
    <property type="project" value="UniProtKB-KW"/>
</dbReference>
<dbReference type="InterPro" id="IPR001206">
    <property type="entry name" value="Diacylglycerol_kinase_cat_dom"/>
</dbReference>
<dbReference type="PANTHER" id="PTHR12358:SF106">
    <property type="entry name" value="LIPID KINASE YEGS"/>
    <property type="match status" value="1"/>
</dbReference>
<dbReference type="PROSITE" id="PS50146">
    <property type="entry name" value="DAGK"/>
    <property type="match status" value="1"/>
</dbReference>
<dbReference type="InterPro" id="IPR016064">
    <property type="entry name" value="NAD/diacylglycerol_kinase_sf"/>
</dbReference>
<dbReference type="AlphaFoldDB" id="A0A2V1IV72"/>
<keyword evidence="5" id="KW-0547">Nucleotide-binding</keyword>
<evidence type="ECO:0000259" key="12">
    <source>
        <dbReference type="PROSITE" id="PS50146"/>
    </source>
</evidence>
<keyword evidence="6 13" id="KW-0418">Kinase</keyword>
<protein>
    <submittedName>
        <fullName evidence="13">Diacylglycerol kinase family lipid kinase</fullName>
    </submittedName>
</protein>
<evidence type="ECO:0000256" key="2">
    <source>
        <dbReference type="ARBA" id="ARBA00022516"/>
    </source>
</evidence>
<keyword evidence="4" id="KW-0479">Metal-binding</keyword>
<dbReference type="EMBL" id="PUBV01000019">
    <property type="protein sequence ID" value="PWB06816.1"/>
    <property type="molecule type" value="Genomic_DNA"/>
</dbReference>
<sequence length="332" mass="35809">MPNFARCMNKKRCLLIINPISGTGNKRGLDALVASRLADNGLTVETAWTTAHGDATRLARRAAEEGFDSVIAAGGDGTINEAASALCGSRVKLGIIPCGSGNGLARHLDIPVDIRASLEIIGRDCPVACDYGSVNGKSFFCTFGVGFDAAVSDAFARGKHRGLVSYVNNTIRQFVNYNADEYTIRANGQIITEQAFLVAVCNASQYGNNAYIAPRATMTDGLLDITIIHAGNPLSTMLVGVDMLTGYTYRNALVDTIRVSSATIERKHPGPAHIDGEPVALGETLEVRCHPGQLWLYTNPDERPFRPIITPIASMIREARYSINRIFHPSLR</sequence>
<dbReference type="Proteomes" id="UP000244925">
    <property type="component" value="Unassembled WGS sequence"/>
</dbReference>
<comment type="cofactor">
    <cofactor evidence="1">
        <name>Mg(2+)</name>
        <dbReference type="ChEBI" id="CHEBI:18420"/>
    </cofactor>
</comment>
<evidence type="ECO:0000256" key="8">
    <source>
        <dbReference type="ARBA" id="ARBA00022842"/>
    </source>
</evidence>
<keyword evidence="11" id="KW-1208">Phospholipid metabolism</keyword>
<dbReference type="GO" id="GO:0005886">
    <property type="term" value="C:plasma membrane"/>
    <property type="evidence" value="ECO:0007669"/>
    <property type="project" value="TreeGrafter"/>
</dbReference>
<evidence type="ECO:0000256" key="4">
    <source>
        <dbReference type="ARBA" id="ARBA00022723"/>
    </source>
</evidence>
<evidence type="ECO:0000256" key="11">
    <source>
        <dbReference type="ARBA" id="ARBA00023264"/>
    </source>
</evidence>
<dbReference type="InterPro" id="IPR050187">
    <property type="entry name" value="Lipid_Phosphate_FormReg"/>
</dbReference>